<evidence type="ECO:0000256" key="13">
    <source>
        <dbReference type="SAM" id="Phobius"/>
    </source>
</evidence>
<evidence type="ECO:0000256" key="1">
    <source>
        <dbReference type="ARBA" id="ARBA00004651"/>
    </source>
</evidence>
<keyword evidence="10" id="KW-0407">Ion channel</keyword>
<protein>
    <submittedName>
        <fullName evidence="16">Piezo-type mechanosensitive ion channel component 2</fullName>
    </submittedName>
</protein>
<dbReference type="PROSITE" id="PS50026">
    <property type="entry name" value="EGF_3"/>
    <property type="match status" value="1"/>
</dbReference>
<dbReference type="InterPro" id="IPR031334">
    <property type="entry name" value="Piezo_cap_dom"/>
</dbReference>
<feature type="transmembrane region" description="Helical" evidence="13">
    <location>
        <begin position="1159"/>
        <end position="1181"/>
    </location>
</feature>
<feature type="non-terminal residue" evidence="16">
    <location>
        <position position="1"/>
    </location>
</feature>
<evidence type="ECO:0000313" key="16">
    <source>
        <dbReference type="EMBL" id="PFX21237.1"/>
    </source>
</evidence>
<organism evidence="16 17">
    <name type="scientific">Stylophora pistillata</name>
    <name type="common">Smooth cauliflower coral</name>
    <dbReference type="NCBI Taxonomy" id="50429"/>
    <lineage>
        <taxon>Eukaryota</taxon>
        <taxon>Metazoa</taxon>
        <taxon>Cnidaria</taxon>
        <taxon>Anthozoa</taxon>
        <taxon>Hexacorallia</taxon>
        <taxon>Scleractinia</taxon>
        <taxon>Astrocoeniina</taxon>
        <taxon>Pocilloporidae</taxon>
        <taxon>Stylophora</taxon>
    </lineage>
</organism>
<feature type="transmembrane region" description="Helical" evidence="13">
    <location>
        <begin position="1265"/>
        <end position="1282"/>
    </location>
</feature>
<evidence type="ECO:0000256" key="2">
    <source>
        <dbReference type="ARBA" id="ARBA00007821"/>
    </source>
</evidence>
<dbReference type="InterPro" id="IPR056768">
    <property type="entry name" value="THU_Piezo"/>
</dbReference>
<dbReference type="STRING" id="50429.A0A2B4RY28"/>
<evidence type="ECO:0000256" key="9">
    <source>
        <dbReference type="ARBA" id="ARBA00023157"/>
    </source>
</evidence>
<dbReference type="InterPro" id="IPR000742">
    <property type="entry name" value="EGF"/>
</dbReference>
<dbReference type="Gene3D" id="2.60.120.1000">
    <property type="match status" value="1"/>
</dbReference>
<keyword evidence="3" id="KW-0813">Transport</keyword>
<evidence type="ECO:0000259" key="15">
    <source>
        <dbReference type="PROSITE" id="PS50026"/>
    </source>
</evidence>
<keyword evidence="11" id="KW-0245">EGF-like domain</keyword>
<evidence type="ECO:0000256" key="5">
    <source>
        <dbReference type="ARBA" id="ARBA00022692"/>
    </source>
</evidence>
<feature type="transmembrane region" description="Helical" evidence="13">
    <location>
        <begin position="363"/>
        <end position="382"/>
    </location>
</feature>
<evidence type="ECO:0000313" key="17">
    <source>
        <dbReference type="Proteomes" id="UP000225706"/>
    </source>
</evidence>
<feature type="transmembrane region" description="Helical" evidence="13">
    <location>
        <begin position="935"/>
        <end position="955"/>
    </location>
</feature>
<dbReference type="SUPFAM" id="SSF49899">
    <property type="entry name" value="Concanavalin A-like lectins/glucanases"/>
    <property type="match status" value="2"/>
</dbReference>
<evidence type="ECO:0000256" key="6">
    <source>
        <dbReference type="ARBA" id="ARBA00022989"/>
    </source>
</evidence>
<feature type="transmembrane region" description="Helical" evidence="13">
    <location>
        <begin position="1205"/>
        <end position="1223"/>
    </location>
</feature>
<evidence type="ECO:0000259" key="14">
    <source>
        <dbReference type="PROSITE" id="PS50025"/>
    </source>
</evidence>
<feature type="compositionally biased region" description="Low complexity" evidence="12">
    <location>
        <begin position="1108"/>
        <end position="1117"/>
    </location>
</feature>
<feature type="region of interest" description="Disordered" evidence="12">
    <location>
        <begin position="1108"/>
        <end position="1131"/>
    </location>
</feature>
<feature type="transmembrane region" description="Helical" evidence="13">
    <location>
        <begin position="216"/>
        <end position="239"/>
    </location>
</feature>
<evidence type="ECO:0000256" key="11">
    <source>
        <dbReference type="PROSITE-ProRule" id="PRU00076"/>
    </source>
</evidence>
<feature type="transmembrane region" description="Helical" evidence="13">
    <location>
        <begin position="1232"/>
        <end position="1253"/>
    </location>
</feature>
<feature type="region of interest" description="Disordered" evidence="12">
    <location>
        <begin position="260"/>
        <end position="288"/>
    </location>
</feature>
<feature type="region of interest" description="Disordered" evidence="12">
    <location>
        <begin position="763"/>
        <end position="795"/>
    </location>
</feature>
<dbReference type="Pfam" id="PF02210">
    <property type="entry name" value="Laminin_G_2"/>
    <property type="match status" value="2"/>
</dbReference>
<dbReference type="Pfam" id="PF15917">
    <property type="entry name" value="Piezo_TM25-28"/>
    <property type="match status" value="1"/>
</dbReference>
<dbReference type="PROSITE" id="PS50025">
    <property type="entry name" value="LAM_G_DOMAIN"/>
    <property type="match status" value="2"/>
</dbReference>
<comment type="similarity">
    <text evidence="2">Belongs to the PIEZO (TC 1.A.75) family.</text>
</comment>
<dbReference type="GO" id="GO:0005886">
    <property type="term" value="C:plasma membrane"/>
    <property type="evidence" value="ECO:0007669"/>
    <property type="project" value="UniProtKB-SubCell"/>
</dbReference>
<reference evidence="17" key="1">
    <citation type="journal article" date="2017" name="bioRxiv">
        <title>Comparative analysis of the genomes of Stylophora pistillata and Acropora digitifera provides evidence for extensive differences between species of corals.</title>
        <authorList>
            <person name="Voolstra C.R."/>
            <person name="Li Y."/>
            <person name="Liew Y.J."/>
            <person name="Baumgarten S."/>
            <person name="Zoccola D."/>
            <person name="Flot J.-F."/>
            <person name="Tambutte S."/>
            <person name="Allemand D."/>
            <person name="Aranda M."/>
        </authorList>
    </citation>
    <scope>NUCLEOTIDE SEQUENCE [LARGE SCALE GENOMIC DNA]</scope>
</reference>
<dbReference type="CDD" id="cd00110">
    <property type="entry name" value="LamG"/>
    <property type="match status" value="2"/>
</dbReference>
<keyword evidence="9" id="KW-1015">Disulfide bond</keyword>
<dbReference type="Proteomes" id="UP000225706">
    <property type="component" value="Unassembled WGS sequence"/>
</dbReference>
<dbReference type="InterPro" id="IPR001791">
    <property type="entry name" value="Laminin_G"/>
</dbReference>
<evidence type="ECO:0000256" key="4">
    <source>
        <dbReference type="ARBA" id="ARBA00022475"/>
    </source>
</evidence>
<feature type="transmembrane region" description="Helical" evidence="13">
    <location>
        <begin position="330"/>
        <end position="351"/>
    </location>
</feature>
<dbReference type="InterPro" id="IPR056769">
    <property type="entry name" value="Piezo_TM1-24"/>
</dbReference>
<feature type="transmembrane region" description="Helical" evidence="13">
    <location>
        <begin position="175"/>
        <end position="196"/>
    </location>
</feature>
<evidence type="ECO:0000256" key="12">
    <source>
        <dbReference type="SAM" id="MobiDB-lite"/>
    </source>
</evidence>
<evidence type="ECO:0000256" key="8">
    <source>
        <dbReference type="ARBA" id="ARBA00023136"/>
    </source>
</evidence>
<feature type="domain" description="Laminin G" evidence="14">
    <location>
        <begin position="1864"/>
        <end position="2026"/>
    </location>
</feature>
<dbReference type="Gene3D" id="2.60.120.200">
    <property type="match status" value="2"/>
</dbReference>
<keyword evidence="5 13" id="KW-0812">Transmembrane</keyword>
<dbReference type="InterPro" id="IPR013320">
    <property type="entry name" value="ConA-like_dom_sf"/>
</dbReference>
<feature type="transmembrane region" description="Helical" evidence="13">
    <location>
        <begin position="988"/>
        <end position="1007"/>
    </location>
</feature>
<dbReference type="EMBL" id="LSMT01000285">
    <property type="protein sequence ID" value="PFX21237.1"/>
    <property type="molecule type" value="Genomic_DNA"/>
</dbReference>
<dbReference type="SMART" id="SM00282">
    <property type="entry name" value="LamG"/>
    <property type="match status" value="2"/>
</dbReference>
<feature type="region of interest" description="Disordered" evidence="12">
    <location>
        <begin position="2299"/>
        <end position="2337"/>
    </location>
</feature>
<feature type="domain" description="EGF-like" evidence="15">
    <location>
        <begin position="2028"/>
        <end position="2065"/>
    </location>
</feature>
<dbReference type="PANTHER" id="PTHR47049">
    <property type="entry name" value="PIEZO-TYPE MECHANOSENSITIVE ION CHANNEL HOMOLOG"/>
    <property type="match status" value="1"/>
</dbReference>
<feature type="transmembrane region" description="Helical" evidence="13">
    <location>
        <begin position="961"/>
        <end position="981"/>
    </location>
</feature>
<feature type="transmembrane region" description="Helical" evidence="13">
    <location>
        <begin position="535"/>
        <end position="558"/>
    </location>
</feature>
<dbReference type="Pfam" id="PF12166">
    <property type="entry name" value="Piezo_cap"/>
    <property type="match status" value="1"/>
</dbReference>
<evidence type="ECO:0000256" key="10">
    <source>
        <dbReference type="ARBA" id="ARBA00023303"/>
    </source>
</evidence>
<feature type="transmembrane region" description="Helical" evidence="13">
    <location>
        <begin position="2434"/>
        <end position="2457"/>
    </location>
</feature>
<keyword evidence="6 13" id="KW-1133">Transmembrane helix</keyword>
<dbReference type="InterPro" id="IPR056770">
    <property type="entry name" value="Piezo_THU9_anchor"/>
</dbReference>
<evidence type="ECO:0000256" key="3">
    <source>
        <dbReference type="ARBA" id="ARBA00022448"/>
    </source>
</evidence>
<feature type="transmembrane region" description="Helical" evidence="13">
    <location>
        <begin position="494"/>
        <end position="523"/>
    </location>
</feature>
<evidence type="ECO:0000256" key="7">
    <source>
        <dbReference type="ARBA" id="ARBA00023065"/>
    </source>
</evidence>
<feature type="compositionally biased region" description="Polar residues" evidence="12">
    <location>
        <begin position="2318"/>
        <end position="2337"/>
    </location>
</feature>
<feature type="transmembrane region" description="Helical" evidence="13">
    <location>
        <begin position="429"/>
        <end position="445"/>
    </location>
</feature>
<comment type="caution">
    <text evidence="11">Lacks conserved residue(s) required for the propagation of feature annotation.</text>
</comment>
<sequence length="2543" mass="287521">DLVEDPIGSCRILYRILQDLVEDPIALMVGRQTNYNTLGPVHENIVTEEPIQPIQEPYEYPGVQGTLGSIMMFLMRQSYIAALIIMMTLFTWVFWVTLRQHIREKKLKRRERENEESMPLRNLAHPFLRALRKMSSMEPLSSSADGSEDGHSLDPKASDDAKALMMWVKSVLAKYWILLCCGAFLLFDNMPVYWHNATGLSDQWLYNLGLRQHTKASLLLELLTPTAFSIIIVIQLHFFHRPFLAMIDLKVRNNSTMHHSSARGAVDPYVSPSTSQQDGAGPSGSARGTRPITQKSLLVVALIKIVNFYNDLTVFLWRVGELHMLKLVNLTLICVVLHQVCAINAVIIILLGISMPSHLLQRALSYCFLIWSSLVILSKMVYQLRFVQADLFQHNCTDQTLPRPSSFNHFINNALWVGFYKTDNISEDIKGYLLIVIVIVLHAVIKHHQKLYRWRNNLKEPDAGILFPGITRPDADEGFVNCIKYLFNKFFFHFGWEVCLVMIVINMAVRCDITSVVYAIWLGTFLVLGRQNCSIVWPVYVGFLAVLLPLQYLVVLGWPPALCLGDFFQLLFACCQENVFSIERFKRSTEQASSGSGLSSKRRGSRGKTVTPDFMWNITWLDFVKLVSCVYVEYVKKHTGCWALQLLSLYCLREGGYKNSVQTKNDHCVAPDDTGLAMDCACFTFLVLQYRVFTSDYFKHVVRDHREQSDMASRGAELVDEHVRAQLDAVRREDKGKMDRIRKSLHKLKQKLAKLHPTGVQFEPQSHYEEKPSEVPGEASGGAASGRKSSSSSIDNEDEFVEVCVPEALGDDGQQDGFVFKITKWWSWLYYYIAIAVDKVIDLLNDISKDYREIAGQLKREQKEKRFETLRLAKLGYGSVRIRFGEASDPEADTKSMTSRFTTEDEDAWSASNFDLDDADGSASWRKSNMRISRLTIAFVYALLANTDILCYMLMILNHMVYASVLSLPLPFLVFLWGMLSIPRPTKIFWIAVMTYTQVVIVFKYLFKFQFIEIVDCNPSDGLEKNSPLCTPRIIGIERDGHTSAYDLLLLLVLFFHRYSLKVHGLWRDKANREEGEDTDEPPMSPISPGPLSNVNSGSIVLDRSSSIESSISTQHSQTTNATDGEGRHSKQECGLCHPVVTFLRRIYDPEVGSGAVDVYAMMFACQFIIFIIIVFSWSAFSSPEPKPQAQFMQIIEQNVVPKTFLYMLLSQFFLIVIDRYLYLRKFVIAKLIFNVSLVISFHLFMFFIVPLVTQRRFIENIPAIFMYIFMCMYFGLSAYQVRCGYPTRILGNFLTKSYTLTSGILFQGFQAIPFLLELRSVLDWVCTDTTLTLYHWLKMEDIYANIYVLKCYRESEKTWFQARGQKYWTISKWGLGGLLVALLVIVIWFPLLFMSYINSVYTSNLPQDATFTLSIGGYQPLFKVSAQEKSLNVLSDKEIDKIKADRPGGYSETELETFFQSFKGRGTVVQVKIVGNSSSIWTISPPSRDLMTKYLADNNVTIRFSYEFTREPKTALAQETISGVTQVLLDKSTKSQLAAMLEGNSTKDDVLIKDLFPSFVRVPASGSVTAVLNNDRANFVTCRLRMRSKGMFDWWELTQKSPNPLFGAKDNVLEMITFNDLVPPLHFSFFTSTGIIGLYVGFVWLVGKFVRLFFTSISYRIMFDEMPNVDKVLKLCLDIFMVRESKELKLEEDLFAKLMFLYRSPQTLIKWTKYKPACLIVNEHVAFVLLPAITRFTINLGSSTVSGEHSVLVGNNLADNKWHEVQVDRNKRTLVVAVDKVRTQTTTPGSFVRLDLDSFLYVAGLDTSESSNLDGAPTTPNFNGCLRNLHFDFKDILFCAKVDLIECETHGFLRFYCPVNGYVPVNFPTPNTHLKLNKASPKNFTVELNFRTYYGKGILVYKQTSSARLYLSLVSSKLELEIIVGTEKPVKISVGEDLNDGMWHYVMAGATRKELRLKIDSKPELRHENPLLERMGDFRSRVYIGYGTRSDGFVGCMYQIKLNDELVNLKGLSGSRVNGAVIDQCKITSKCFPNPCKNGGRCLQTWEAYTCDCEGTFYKGSQCEDPLYRATCHEYKVLGMVQDAYCKVDPDGTGPLGAFEVLCNMTASDAAKTVIHHDKEGKYPVTQGALDLESYYFQPIKYGTDLASIRALIQRSGSCRQYISYHCYNSKLLNSPVGPENVQWLSSTAVPQNYWGGARPGSGKCACGETNSCTDPSKYCNCDADSNDRWREDSGYLDDKLSLPVNMLQFNSDAKDSFFTLGPLECFGTGGRAPEVVSNANFISSACKLVNPPPTVHIETTTGPSTAPRLQIKKTDSTTTKSPGNNRNSLSSPKHHVTMTTTIATNKNSTLVTSVFTHEPKSTGVTVHSSITTGKSGLTVHTSITTKGKTVTLPPVTPMEDEPKRSRNVTVITRSSIDYITRVEGGVVYDARFIILVTSSVLAFILLICVLIFVFLKRSGRRYVCCISCKSCRRNKNIPDIEVYRHSVRTDSPDVVQLDEMGHGTMEVGAYNMSNGATVYHSVHRDSHVRKYVSFSASTSKL</sequence>
<dbReference type="InterPro" id="IPR027272">
    <property type="entry name" value="Piezo"/>
</dbReference>
<dbReference type="GO" id="GO:0008381">
    <property type="term" value="F:mechanosensitive monoatomic ion channel activity"/>
    <property type="evidence" value="ECO:0007669"/>
    <property type="project" value="InterPro"/>
</dbReference>
<dbReference type="Pfam" id="PF00008">
    <property type="entry name" value="EGF"/>
    <property type="match status" value="1"/>
</dbReference>
<dbReference type="Pfam" id="PF24874">
    <property type="entry name" value="Piezo_THU9_anchor"/>
    <property type="match status" value="1"/>
</dbReference>
<comment type="caution">
    <text evidence="16">The sequence shown here is derived from an EMBL/GenBank/DDBJ whole genome shotgun (WGS) entry which is preliminary data.</text>
</comment>
<dbReference type="InterPro" id="IPR031805">
    <property type="entry name" value="Piezo_TM25-28"/>
</dbReference>
<gene>
    <name evidence="16" type="primary">Piezo2</name>
    <name evidence="16" type="ORF">AWC38_SpisGene14294</name>
</gene>
<keyword evidence="17" id="KW-1185">Reference proteome</keyword>
<keyword evidence="7" id="KW-0406">Ion transport</keyword>
<name>A0A2B4RY28_STYPI</name>
<dbReference type="Pfam" id="PF24871">
    <property type="entry name" value="Piezo_TM1-24"/>
    <property type="match status" value="2"/>
</dbReference>
<dbReference type="CDD" id="cd00054">
    <property type="entry name" value="EGF_CA"/>
    <property type="match status" value="1"/>
</dbReference>
<dbReference type="Pfam" id="PF23188">
    <property type="entry name" value="THU_Piezo1"/>
    <property type="match status" value="1"/>
</dbReference>
<feature type="transmembrane region" description="Helical" evidence="13">
    <location>
        <begin position="79"/>
        <end position="98"/>
    </location>
</feature>
<proteinExistence type="inferred from homology"/>
<dbReference type="OrthoDB" id="303066at2759"/>
<comment type="subcellular location">
    <subcellularLocation>
        <location evidence="1">Cell membrane</location>
        <topology evidence="1">Multi-pass membrane protein</topology>
    </subcellularLocation>
</comment>
<feature type="domain" description="Laminin G" evidence="14">
    <location>
        <begin position="1671"/>
        <end position="1858"/>
    </location>
</feature>
<keyword evidence="8 13" id="KW-0472">Membrane</keyword>
<feature type="transmembrane region" description="Helical" evidence="13">
    <location>
        <begin position="1374"/>
        <end position="1398"/>
    </location>
</feature>
<keyword evidence="4" id="KW-1003">Cell membrane</keyword>
<dbReference type="SUPFAM" id="SSF57196">
    <property type="entry name" value="EGF/Laminin"/>
    <property type="match status" value="1"/>
</dbReference>
<dbReference type="PANTHER" id="PTHR47049:SF2">
    <property type="entry name" value="PIEZO-TYPE MECHANOSENSITIVE ION CHANNEL HOMOLOG"/>
    <property type="match status" value="1"/>
</dbReference>
<accession>A0A2B4RY28</accession>
<feature type="transmembrane region" description="Helical" evidence="13">
    <location>
        <begin position="297"/>
        <end position="318"/>
    </location>
</feature>